<dbReference type="InterPro" id="IPR006000">
    <property type="entry name" value="Xylulokinase"/>
</dbReference>
<dbReference type="PROSITE" id="PS00445">
    <property type="entry name" value="FGGY_KINASES_2"/>
    <property type="match status" value="1"/>
</dbReference>
<evidence type="ECO:0000256" key="7">
    <source>
        <dbReference type="ARBA" id="ARBA00023277"/>
    </source>
</evidence>
<dbReference type="GO" id="GO:0005524">
    <property type="term" value="F:ATP binding"/>
    <property type="evidence" value="ECO:0007669"/>
    <property type="project" value="UniProtKB-KW"/>
</dbReference>
<dbReference type="Pfam" id="PF00370">
    <property type="entry name" value="FGGY_N"/>
    <property type="match status" value="1"/>
</dbReference>
<dbReference type="Gene3D" id="3.30.420.40">
    <property type="match status" value="2"/>
</dbReference>
<dbReference type="Pfam" id="PF02782">
    <property type="entry name" value="FGGY_C"/>
    <property type="match status" value="1"/>
</dbReference>
<dbReference type="SUPFAM" id="SSF53067">
    <property type="entry name" value="Actin-like ATPase domain"/>
    <property type="match status" value="2"/>
</dbReference>
<dbReference type="InterPro" id="IPR018484">
    <property type="entry name" value="FGGY_N"/>
</dbReference>
<feature type="domain" description="Carbohydrate kinase FGGY C-terminal" evidence="11">
    <location>
        <begin position="256"/>
        <end position="451"/>
    </location>
</feature>
<gene>
    <name evidence="9" type="primary">xylB</name>
    <name evidence="12" type="ORF">XD94_0582</name>
</gene>
<keyword evidence="5 8" id="KW-0418">Kinase</keyword>
<dbReference type="PANTHER" id="PTHR43095:SF5">
    <property type="entry name" value="XYLULOSE KINASE"/>
    <property type="match status" value="1"/>
</dbReference>
<dbReference type="NCBIfam" id="TIGR01312">
    <property type="entry name" value="XylB"/>
    <property type="match status" value="1"/>
</dbReference>
<dbReference type="InterPro" id="IPR000577">
    <property type="entry name" value="Carb_kinase_FGGY"/>
</dbReference>
<dbReference type="InterPro" id="IPR050406">
    <property type="entry name" value="FGGY_Carb_Kinase"/>
</dbReference>
<dbReference type="GO" id="GO:0004856">
    <property type="term" value="F:D-xylulokinase activity"/>
    <property type="evidence" value="ECO:0007669"/>
    <property type="project" value="UniProtKB-EC"/>
</dbReference>
<evidence type="ECO:0000256" key="9">
    <source>
        <dbReference type="RuleBase" id="RU364073"/>
    </source>
</evidence>
<evidence type="ECO:0000256" key="3">
    <source>
        <dbReference type="ARBA" id="ARBA00022679"/>
    </source>
</evidence>
<keyword evidence="2 9" id="KW-0859">Xylose metabolism</keyword>
<organism evidence="12 13">
    <name type="scientific">Mesotoga prima</name>
    <dbReference type="NCBI Taxonomy" id="1184387"/>
    <lineage>
        <taxon>Bacteria</taxon>
        <taxon>Thermotogati</taxon>
        <taxon>Thermotogota</taxon>
        <taxon>Thermotogae</taxon>
        <taxon>Kosmotogales</taxon>
        <taxon>Kosmotogaceae</taxon>
        <taxon>Mesotoga</taxon>
    </lineage>
</organism>
<dbReference type="GO" id="GO:0005997">
    <property type="term" value="P:xylulose metabolic process"/>
    <property type="evidence" value="ECO:0007669"/>
    <property type="project" value="InterPro"/>
</dbReference>
<keyword evidence="3 8" id="KW-0808">Transferase</keyword>
<keyword evidence="6 9" id="KW-0067">ATP-binding</keyword>
<evidence type="ECO:0000256" key="8">
    <source>
        <dbReference type="RuleBase" id="RU003733"/>
    </source>
</evidence>
<comment type="caution">
    <text evidence="12">The sequence shown here is derived from an EMBL/GenBank/DDBJ whole genome shotgun (WGS) entry which is preliminary data.</text>
</comment>
<evidence type="ECO:0000313" key="12">
    <source>
        <dbReference type="EMBL" id="KUK81171.1"/>
    </source>
</evidence>
<dbReference type="EMBL" id="LGGP01000077">
    <property type="protein sequence ID" value="KUK81171.1"/>
    <property type="molecule type" value="Genomic_DNA"/>
</dbReference>
<dbReference type="AlphaFoldDB" id="A0A101HQG2"/>
<dbReference type="InterPro" id="IPR018485">
    <property type="entry name" value="FGGY_C"/>
</dbReference>
<feature type="domain" description="Carbohydrate kinase FGGY N-terminal" evidence="10">
    <location>
        <begin position="3"/>
        <end position="246"/>
    </location>
</feature>
<evidence type="ECO:0000256" key="6">
    <source>
        <dbReference type="ARBA" id="ARBA00022840"/>
    </source>
</evidence>
<name>A0A101HQG2_9BACT</name>
<dbReference type="Proteomes" id="UP000054092">
    <property type="component" value="Unassembled WGS sequence"/>
</dbReference>
<evidence type="ECO:0000256" key="5">
    <source>
        <dbReference type="ARBA" id="ARBA00022777"/>
    </source>
</evidence>
<dbReference type="InterPro" id="IPR018483">
    <property type="entry name" value="Carb_kinase_FGGY_CS"/>
</dbReference>
<keyword evidence="4 9" id="KW-0547">Nucleotide-binding</keyword>
<keyword evidence="7 9" id="KW-0119">Carbohydrate metabolism</keyword>
<dbReference type="EC" id="2.7.1.17" evidence="9"/>
<dbReference type="InterPro" id="IPR043129">
    <property type="entry name" value="ATPase_NBD"/>
</dbReference>
<dbReference type="PATRIC" id="fig|1184387.3.peg.934"/>
<proteinExistence type="inferred from homology"/>
<evidence type="ECO:0000256" key="2">
    <source>
        <dbReference type="ARBA" id="ARBA00022629"/>
    </source>
</evidence>
<evidence type="ECO:0000259" key="11">
    <source>
        <dbReference type="Pfam" id="PF02782"/>
    </source>
</evidence>
<dbReference type="GO" id="GO:0042732">
    <property type="term" value="P:D-xylose metabolic process"/>
    <property type="evidence" value="ECO:0007669"/>
    <property type="project" value="UniProtKB-KW"/>
</dbReference>
<protein>
    <recommendedName>
        <fullName evidence="9">Xylulose kinase</fullName>
        <shortName evidence="9">Xylulokinase</shortName>
        <ecNumber evidence="9">2.7.1.17</ecNumber>
    </recommendedName>
</protein>
<dbReference type="PIRSF" id="PIRSF000538">
    <property type="entry name" value="GlpK"/>
    <property type="match status" value="1"/>
</dbReference>
<comment type="catalytic activity">
    <reaction evidence="9">
        <text>D-xylulose + ATP = D-xylulose 5-phosphate + ADP + H(+)</text>
        <dbReference type="Rhea" id="RHEA:10964"/>
        <dbReference type="ChEBI" id="CHEBI:15378"/>
        <dbReference type="ChEBI" id="CHEBI:17140"/>
        <dbReference type="ChEBI" id="CHEBI:30616"/>
        <dbReference type="ChEBI" id="CHEBI:57737"/>
        <dbReference type="ChEBI" id="CHEBI:456216"/>
        <dbReference type="EC" id="2.7.1.17"/>
    </reaction>
</comment>
<sequence length="509" mass="56432">MKYVIAYDLGTTGNKATLYGVDGKLLASSFSGYKTYHPGPNQVEQDPLEWWESVKKTTSELIGRAAVNPEEIVSISFSGQMMGTIPVDRDGKLLRRAIIWADQRSIEQSARLEEVGNDFVYRLTGSRITPTYSGPKIAWIKDNEPEIYERAHKFLNAKDYIVSRFTGEFGTDHSDASMTLLFDIENLKWSEKLVEVLGLDMEKLPAVTSSTNVVSKILPKVAEELGLSKKTLIVRGGGDGACACLGAGVVSPDEAYLYLGSSSWVSTCSKEPLFDEKSRTFNFAYPIEGFYCPTGTMQAGGASYHWAKDALCQHEEEKAKALGLSAFTIMDDLVDQTRPGAGNLVFLPYLLGERSPRWNINARGAFIGLSSTHRKADMLRAVLEGVAFNLKIVLDILETKGKFDKIRLIGGGAKGRNWKQIVADIFGKTVTVPEYLEEATSMGAAIIGAVGAGEMTFKEASTFVRDVQFIEYNPENHRYYERLFEVFDKAYGSLIETYEDLAKLRQYSN</sequence>
<evidence type="ECO:0000256" key="4">
    <source>
        <dbReference type="ARBA" id="ARBA00022741"/>
    </source>
</evidence>
<evidence type="ECO:0000256" key="1">
    <source>
        <dbReference type="ARBA" id="ARBA00009156"/>
    </source>
</evidence>
<accession>A0A101HQG2</accession>
<dbReference type="CDD" id="cd07805">
    <property type="entry name" value="ASKHA_NBD_FGGY_CvXK-like"/>
    <property type="match status" value="1"/>
</dbReference>
<comment type="similarity">
    <text evidence="1 8">Belongs to the FGGY kinase family.</text>
</comment>
<evidence type="ECO:0000313" key="13">
    <source>
        <dbReference type="Proteomes" id="UP000054092"/>
    </source>
</evidence>
<dbReference type="PANTHER" id="PTHR43095">
    <property type="entry name" value="SUGAR KINASE"/>
    <property type="match status" value="1"/>
</dbReference>
<evidence type="ECO:0000259" key="10">
    <source>
        <dbReference type="Pfam" id="PF00370"/>
    </source>
</evidence>
<reference evidence="13" key="1">
    <citation type="journal article" date="2015" name="MBio">
        <title>Genome-Resolved Metagenomic Analysis Reveals Roles for Candidate Phyla and Other Microbial Community Members in Biogeochemical Transformations in Oil Reservoirs.</title>
        <authorList>
            <person name="Hu P."/>
            <person name="Tom L."/>
            <person name="Singh A."/>
            <person name="Thomas B.C."/>
            <person name="Baker B.J."/>
            <person name="Piceno Y.M."/>
            <person name="Andersen G.L."/>
            <person name="Banfield J.F."/>
        </authorList>
    </citation>
    <scope>NUCLEOTIDE SEQUENCE [LARGE SCALE GENOMIC DNA]</scope>
</reference>